<name>M2SDS5_9SPHN</name>
<dbReference type="AlphaFoldDB" id="M2SDS5"/>
<dbReference type="CDD" id="cd06259">
    <property type="entry name" value="YdcF-like"/>
    <property type="match status" value="1"/>
</dbReference>
<keyword evidence="3" id="KW-1185">Reference proteome</keyword>
<reference evidence="2 3" key="1">
    <citation type="journal article" date="2013" name="Genome Announc.">
        <title>Draft Genome Sequence of Strain JLT2015T, Belonging to the Family Sphingomonadaceae of the Alphaproteobacteria.</title>
        <authorList>
            <person name="Tang K."/>
            <person name="Liu K."/>
            <person name="Li S."/>
            <person name="Jiao N."/>
        </authorList>
    </citation>
    <scope>NUCLEOTIDE SEQUENCE [LARGE SCALE GENOMIC DNA]</scope>
    <source>
        <strain evidence="2 3">JLT2015</strain>
    </source>
</reference>
<dbReference type="Pfam" id="PF02698">
    <property type="entry name" value="DUF218"/>
    <property type="match status" value="1"/>
</dbReference>
<comment type="caution">
    <text evidence="2">The sequence shown here is derived from an EMBL/GenBank/DDBJ whole genome shotgun (WGS) entry which is preliminary data.</text>
</comment>
<organism evidence="2 3">
    <name type="scientific">Pacificimonas flava</name>
    <dbReference type="NCBI Taxonomy" id="1234595"/>
    <lineage>
        <taxon>Bacteria</taxon>
        <taxon>Pseudomonadati</taxon>
        <taxon>Pseudomonadota</taxon>
        <taxon>Alphaproteobacteria</taxon>
        <taxon>Sphingomonadales</taxon>
        <taxon>Sphingosinicellaceae</taxon>
        <taxon>Pacificimonas</taxon>
    </lineage>
</organism>
<evidence type="ECO:0000313" key="2">
    <source>
        <dbReference type="EMBL" id="EMD83520.1"/>
    </source>
</evidence>
<feature type="domain" description="DUF218" evidence="1">
    <location>
        <begin position="38"/>
        <end position="141"/>
    </location>
</feature>
<protein>
    <recommendedName>
        <fullName evidence="1">DUF218 domain-containing protein</fullName>
    </recommendedName>
</protein>
<dbReference type="EMBL" id="AMRV01000003">
    <property type="protein sequence ID" value="EMD83520.1"/>
    <property type="molecule type" value="Genomic_DNA"/>
</dbReference>
<sequence>MIRTLAKLLLLLPLLWLAGFVWFLLAMPGAASTDIHTDGIVVLTGGPGRLARGVEVLAHRGADRLLVSGVAREVRPEDLAAELRIDERVFACCIDLGKFAEDTRGNGAEIANWAGQRGYDSLRVVTAADHMRRALVEIRLRLPESVELVADAVPPTGNTLSYALEYSKLLARLGQSAVGGAA</sequence>
<proteinExistence type="predicted"/>
<evidence type="ECO:0000259" key="1">
    <source>
        <dbReference type="Pfam" id="PF02698"/>
    </source>
</evidence>
<accession>M2SDS5</accession>
<dbReference type="Proteomes" id="UP000011717">
    <property type="component" value="Unassembled WGS sequence"/>
</dbReference>
<gene>
    <name evidence="2" type="ORF">C725_1421</name>
</gene>
<dbReference type="InterPro" id="IPR003848">
    <property type="entry name" value="DUF218"/>
</dbReference>
<evidence type="ECO:0000313" key="3">
    <source>
        <dbReference type="Proteomes" id="UP000011717"/>
    </source>
</evidence>
<dbReference type="RefSeq" id="WP_008601318.1">
    <property type="nucleotide sequence ID" value="NZ_AMRV01000003.1"/>
</dbReference>